<dbReference type="InterPro" id="IPR005944">
    <property type="entry name" value="Pro_iminopeptidase"/>
</dbReference>
<feature type="active site" description="Nucleophile" evidence="12">
    <location>
        <position position="109"/>
    </location>
</feature>
<keyword evidence="9 11" id="KW-0378">Hydrolase</keyword>
<evidence type="ECO:0000256" key="12">
    <source>
        <dbReference type="PIRSR" id="PIRSR006431-1"/>
    </source>
</evidence>
<dbReference type="RefSeq" id="WP_119629637.1">
    <property type="nucleotide sequence ID" value="NZ_AP017928.1"/>
</dbReference>
<name>A0A250KR68_9GAMM</name>
<evidence type="ECO:0000256" key="6">
    <source>
        <dbReference type="ARBA" id="ARBA00022438"/>
    </source>
</evidence>
<proteinExistence type="inferred from homology"/>
<evidence type="ECO:0000256" key="2">
    <source>
        <dbReference type="ARBA" id="ARBA00004496"/>
    </source>
</evidence>
<dbReference type="GO" id="GO:0004177">
    <property type="term" value="F:aminopeptidase activity"/>
    <property type="evidence" value="ECO:0007669"/>
    <property type="project" value="UniProtKB-UniRule"/>
</dbReference>
<dbReference type="PRINTS" id="PR00793">
    <property type="entry name" value="PROAMNOPTASE"/>
</dbReference>
<evidence type="ECO:0000256" key="4">
    <source>
        <dbReference type="ARBA" id="ARBA00012568"/>
    </source>
</evidence>
<dbReference type="GO" id="GO:0005737">
    <property type="term" value="C:cytoplasm"/>
    <property type="evidence" value="ECO:0007669"/>
    <property type="project" value="UniProtKB-SubCell"/>
</dbReference>
<dbReference type="Gene3D" id="3.40.50.1820">
    <property type="entry name" value="alpha/beta hydrolase"/>
    <property type="match status" value="1"/>
</dbReference>
<evidence type="ECO:0000256" key="9">
    <source>
        <dbReference type="ARBA" id="ARBA00022801"/>
    </source>
</evidence>
<keyword evidence="7 11" id="KW-0963">Cytoplasm</keyword>
<dbReference type="PIRSF" id="PIRSF006431">
    <property type="entry name" value="Pept_S33"/>
    <property type="match status" value="1"/>
</dbReference>
<dbReference type="Proteomes" id="UP000266313">
    <property type="component" value="Chromosome"/>
</dbReference>
<sequence length="316" mass="35790">MKTLYPEIEPYAIHLFKRNRHHIHVEECGNPSGLPVVFLHGGPGSGCKAYHRRFFDPEKYRVVLVDQRGAGRSLPQGKLVGNTTADLIRDLEYIRHALQIERWLVFGGSWGATLGLVYAQRHPPKISGLVLRAAFLARQRDIDWFVGSGADRIYPEQWDRFMESIPEPERHRPLSYLYACLTGDDELARRRAARVWAQWSGQVIVGNEFEPSELTEHVSSEIVNQARIELHYAVNGYFIPENAILEQCGRIRRLPVILIHGRRDLVCPVESSFSLSRRLPNSGLRVLPNAGHIAAGEEMIDALVSAADEMAERLDS</sequence>
<feature type="active site" description="Proton donor" evidence="12">
    <location>
        <position position="292"/>
    </location>
</feature>
<dbReference type="InterPro" id="IPR000073">
    <property type="entry name" value="AB_hydrolase_1"/>
</dbReference>
<evidence type="ECO:0000256" key="8">
    <source>
        <dbReference type="ARBA" id="ARBA00022670"/>
    </source>
</evidence>
<evidence type="ECO:0000313" key="16">
    <source>
        <dbReference type="Proteomes" id="UP000266313"/>
    </source>
</evidence>
<dbReference type="Pfam" id="PF00561">
    <property type="entry name" value="Abhydrolase_1"/>
    <property type="match status" value="1"/>
</dbReference>
<reference evidence="15 16" key="1">
    <citation type="submission" date="2016-12" db="EMBL/GenBank/DDBJ databases">
        <title>Genome sequencing of Methylocaldum marinum.</title>
        <authorList>
            <person name="Takeuchi M."/>
            <person name="Kamagata Y."/>
            <person name="Hiraoka S."/>
            <person name="Oshima K."/>
            <person name="Hattori M."/>
            <person name="Iwasaki W."/>
        </authorList>
    </citation>
    <scope>NUCLEOTIDE SEQUENCE [LARGE SCALE GENOMIC DNA]</scope>
    <source>
        <strain evidence="15 16">S8</strain>
    </source>
</reference>
<evidence type="ECO:0000256" key="7">
    <source>
        <dbReference type="ARBA" id="ARBA00022490"/>
    </source>
</evidence>
<protein>
    <recommendedName>
        <fullName evidence="5 11">Proline iminopeptidase</fullName>
        <shortName evidence="11">PIP</shortName>
        <ecNumber evidence="4 11">3.4.11.5</ecNumber>
    </recommendedName>
    <alternativeName>
        <fullName evidence="10 11">Prolyl aminopeptidase</fullName>
    </alternativeName>
</protein>
<evidence type="ECO:0000256" key="1">
    <source>
        <dbReference type="ARBA" id="ARBA00001585"/>
    </source>
</evidence>
<dbReference type="InterPro" id="IPR029058">
    <property type="entry name" value="AB_hydrolase_fold"/>
</dbReference>
<dbReference type="KEGG" id="mmai:sS8_2221"/>
<accession>A0A250KR68</accession>
<dbReference type="OrthoDB" id="9796770at2"/>
<comment type="catalytic activity">
    <reaction evidence="1 11 13">
        <text>Release of N-terminal proline from a peptide.</text>
        <dbReference type="EC" id="3.4.11.5"/>
    </reaction>
</comment>
<evidence type="ECO:0000256" key="11">
    <source>
        <dbReference type="PIRNR" id="PIRNR006431"/>
    </source>
</evidence>
<comment type="subcellular location">
    <subcellularLocation>
        <location evidence="2 11">Cytoplasm</location>
    </subcellularLocation>
</comment>
<dbReference type="AlphaFoldDB" id="A0A250KR68"/>
<evidence type="ECO:0000256" key="3">
    <source>
        <dbReference type="ARBA" id="ARBA00010088"/>
    </source>
</evidence>
<keyword evidence="8 11" id="KW-0645">Protease</keyword>
<gene>
    <name evidence="15" type="ORF">sS8_2221</name>
</gene>
<evidence type="ECO:0000256" key="13">
    <source>
        <dbReference type="RuleBase" id="RU003421"/>
    </source>
</evidence>
<evidence type="ECO:0000313" key="15">
    <source>
        <dbReference type="EMBL" id="BBA34173.1"/>
    </source>
</evidence>
<keyword evidence="6 11" id="KW-0031">Aminopeptidase</keyword>
<comment type="similarity">
    <text evidence="3 11 13">Belongs to the peptidase S33 family.</text>
</comment>
<dbReference type="SUPFAM" id="SSF53474">
    <property type="entry name" value="alpha/beta-Hydrolases"/>
    <property type="match status" value="1"/>
</dbReference>
<dbReference type="GO" id="GO:0006508">
    <property type="term" value="P:proteolysis"/>
    <property type="evidence" value="ECO:0007669"/>
    <property type="project" value="UniProtKB-KW"/>
</dbReference>
<evidence type="ECO:0000259" key="14">
    <source>
        <dbReference type="Pfam" id="PF00561"/>
    </source>
</evidence>
<evidence type="ECO:0000256" key="10">
    <source>
        <dbReference type="ARBA" id="ARBA00029605"/>
    </source>
</evidence>
<dbReference type="PANTHER" id="PTHR43722:SF1">
    <property type="entry name" value="PROLINE IMINOPEPTIDASE"/>
    <property type="match status" value="1"/>
</dbReference>
<dbReference type="EC" id="3.4.11.5" evidence="4 11"/>
<feature type="active site" evidence="12">
    <location>
        <position position="264"/>
    </location>
</feature>
<keyword evidence="16" id="KW-1185">Reference proteome</keyword>
<feature type="domain" description="AB hydrolase-1" evidence="14">
    <location>
        <begin position="35"/>
        <end position="295"/>
    </location>
</feature>
<dbReference type="PANTHER" id="PTHR43722">
    <property type="entry name" value="PROLINE IMINOPEPTIDASE"/>
    <property type="match status" value="1"/>
</dbReference>
<evidence type="ECO:0000256" key="5">
    <source>
        <dbReference type="ARBA" id="ARBA00021843"/>
    </source>
</evidence>
<dbReference type="EMBL" id="AP017928">
    <property type="protein sequence ID" value="BBA34173.1"/>
    <property type="molecule type" value="Genomic_DNA"/>
</dbReference>
<dbReference type="NCBIfam" id="TIGR01249">
    <property type="entry name" value="pro_imino_pep_1"/>
    <property type="match status" value="1"/>
</dbReference>
<organism evidence="15 16">
    <name type="scientific">Methylocaldum marinum</name>
    <dbReference type="NCBI Taxonomy" id="1432792"/>
    <lineage>
        <taxon>Bacteria</taxon>
        <taxon>Pseudomonadati</taxon>
        <taxon>Pseudomonadota</taxon>
        <taxon>Gammaproteobacteria</taxon>
        <taxon>Methylococcales</taxon>
        <taxon>Methylococcaceae</taxon>
        <taxon>Methylocaldum</taxon>
    </lineage>
</organism>
<dbReference type="InterPro" id="IPR002410">
    <property type="entry name" value="Peptidase_S33"/>
</dbReference>